<evidence type="ECO:0000313" key="2">
    <source>
        <dbReference type="EMBL" id="KAJ8455514.1"/>
    </source>
</evidence>
<dbReference type="EMBL" id="JAPEVG010000762">
    <property type="protein sequence ID" value="KAJ8455514.1"/>
    <property type="molecule type" value="Genomic_DNA"/>
</dbReference>
<gene>
    <name evidence="2" type="ORF">ONZ51_g12427</name>
</gene>
<reference evidence="2" key="1">
    <citation type="submission" date="2022-11" db="EMBL/GenBank/DDBJ databases">
        <title>Genome Sequence of Cubamyces cubensis.</title>
        <authorList>
            <person name="Buettner E."/>
        </authorList>
    </citation>
    <scope>NUCLEOTIDE SEQUENCE</scope>
    <source>
        <strain evidence="2">MPL-01</strain>
    </source>
</reference>
<dbReference type="AlphaFoldDB" id="A0AAD7TFR6"/>
<feature type="signal peptide" evidence="1">
    <location>
        <begin position="1"/>
        <end position="20"/>
    </location>
</feature>
<dbReference type="Proteomes" id="UP001215151">
    <property type="component" value="Unassembled WGS sequence"/>
</dbReference>
<feature type="chain" id="PRO_5041905044" evidence="1">
    <location>
        <begin position="21"/>
        <end position="128"/>
    </location>
</feature>
<evidence type="ECO:0000313" key="3">
    <source>
        <dbReference type="Proteomes" id="UP001215151"/>
    </source>
</evidence>
<accession>A0AAD7TFR6</accession>
<sequence>MHAPSAIILAVALFSVLVHANPFIPSPRPPTGLAATFPLSELRLDTAARARIPPSSGIASSSLRSKIPRQTASDALIAFCAQINCQGCTEFVVQRITIPNECTVVGEFFSVALIDPENTTLPFKLSVG</sequence>
<keyword evidence="1" id="KW-0732">Signal</keyword>
<organism evidence="2 3">
    <name type="scientific">Trametes cubensis</name>
    <dbReference type="NCBI Taxonomy" id="1111947"/>
    <lineage>
        <taxon>Eukaryota</taxon>
        <taxon>Fungi</taxon>
        <taxon>Dikarya</taxon>
        <taxon>Basidiomycota</taxon>
        <taxon>Agaricomycotina</taxon>
        <taxon>Agaricomycetes</taxon>
        <taxon>Polyporales</taxon>
        <taxon>Polyporaceae</taxon>
        <taxon>Trametes</taxon>
    </lineage>
</organism>
<protein>
    <submittedName>
        <fullName evidence="2">Uncharacterized protein</fullName>
    </submittedName>
</protein>
<keyword evidence="3" id="KW-1185">Reference proteome</keyword>
<comment type="caution">
    <text evidence="2">The sequence shown here is derived from an EMBL/GenBank/DDBJ whole genome shotgun (WGS) entry which is preliminary data.</text>
</comment>
<name>A0AAD7TFR6_9APHY</name>
<evidence type="ECO:0000256" key="1">
    <source>
        <dbReference type="SAM" id="SignalP"/>
    </source>
</evidence>
<proteinExistence type="predicted"/>